<feature type="domain" description="WCX" evidence="3">
    <location>
        <begin position="248"/>
        <end position="326"/>
    </location>
</feature>
<dbReference type="InterPro" id="IPR051534">
    <property type="entry name" value="CBASS_pafABC_assoc_protein"/>
</dbReference>
<sequence length="361" mass="38634">MPTAIPPAERLLNLVIALVNTPGRMTKEQVRSSVAGYQDAASTEAFERMFERDKDTLRELGIPVLTVTHAGHGDDVGYRIDTERWSLPPLELTAAELGVLALAAQLWQDQSLRADSSRALTKLRAVGHAPEASDLVAGLAPRVRAGGDAFAPLVDAVQARQAVRFTYHAATTGEVLVRHVEPWKLLARRGGWVLLARDRDRGASRSFRLSRIRGPVRAVGEPGAFPPPTPEELAEASRMWAGDGPERTALLAVTPDRAGAVRARGTEPPADVVLPAGADAVLAGRDLVAVPFRLGWELAEELVGYGDAVVVLEPADVRDEVVRLLRVASELDRPAGERAADVRAGGPADAWATAEQEVRGA</sequence>
<evidence type="ECO:0000256" key="1">
    <source>
        <dbReference type="SAM" id="MobiDB-lite"/>
    </source>
</evidence>
<dbReference type="AlphaFoldDB" id="A0A4P7SHW8"/>
<gene>
    <name evidence="4" type="ORF">E5225_08580</name>
</gene>
<evidence type="ECO:0000313" key="5">
    <source>
        <dbReference type="Proteomes" id="UP000296469"/>
    </source>
</evidence>
<dbReference type="Proteomes" id="UP000296469">
    <property type="component" value="Chromosome"/>
</dbReference>
<dbReference type="PANTHER" id="PTHR34580">
    <property type="match status" value="1"/>
</dbReference>
<dbReference type="KEGG" id="celz:E5225_08580"/>
<reference evidence="4 5" key="1">
    <citation type="submission" date="2019-04" db="EMBL/GenBank/DDBJ databases">
        <title>Isolation and identification of Cellulomonas shaoxiangyii sp. Nov. isolated from feces of the Tibetan antelopes (Pantholops hodgsonii) in the Qinghai-Tibet plateau of China.</title>
        <authorList>
            <person name="Tian Z."/>
        </authorList>
    </citation>
    <scope>NUCLEOTIDE SEQUENCE [LARGE SCALE GENOMIC DNA]</scope>
    <source>
        <strain evidence="4 5">Z28</strain>
    </source>
</reference>
<dbReference type="OrthoDB" id="3268930at2"/>
<feature type="region of interest" description="Disordered" evidence="1">
    <location>
        <begin position="336"/>
        <end position="361"/>
    </location>
</feature>
<dbReference type="InterPro" id="IPR057727">
    <property type="entry name" value="WCX_dom"/>
</dbReference>
<dbReference type="EMBL" id="CP039291">
    <property type="protein sequence ID" value="QCB93610.1"/>
    <property type="molecule type" value="Genomic_DNA"/>
</dbReference>
<protein>
    <submittedName>
        <fullName evidence="4">WYL domain-containing protein</fullName>
    </submittedName>
</protein>
<feature type="domain" description="WYL" evidence="2">
    <location>
        <begin position="149"/>
        <end position="213"/>
    </location>
</feature>
<dbReference type="Pfam" id="PF13280">
    <property type="entry name" value="WYL"/>
    <property type="match status" value="1"/>
</dbReference>
<dbReference type="InterPro" id="IPR026881">
    <property type="entry name" value="WYL_dom"/>
</dbReference>
<dbReference type="Pfam" id="PF25583">
    <property type="entry name" value="WCX"/>
    <property type="match status" value="1"/>
</dbReference>
<accession>A0A4P7SHW8</accession>
<evidence type="ECO:0000259" key="2">
    <source>
        <dbReference type="Pfam" id="PF13280"/>
    </source>
</evidence>
<dbReference type="PROSITE" id="PS52050">
    <property type="entry name" value="WYL"/>
    <property type="match status" value="1"/>
</dbReference>
<dbReference type="PANTHER" id="PTHR34580:SF3">
    <property type="entry name" value="PROTEIN PAFB"/>
    <property type="match status" value="1"/>
</dbReference>
<evidence type="ECO:0000313" key="4">
    <source>
        <dbReference type="EMBL" id="QCB93610.1"/>
    </source>
</evidence>
<name>A0A4P7SHW8_9CELL</name>
<keyword evidence="5" id="KW-1185">Reference proteome</keyword>
<dbReference type="RefSeq" id="WP_135972742.1">
    <property type="nucleotide sequence ID" value="NZ_CP039291.1"/>
</dbReference>
<proteinExistence type="predicted"/>
<evidence type="ECO:0000259" key="3">
    <source>
        <dbReference type="Pfam" id="PF25583"/>
    </source>
</evidence>
<organism evidence="4 5">
    <name type="scientific">Cellulomonas shaoxiangyii</name>
    <dbReference type="NCBI Taxonomy" id="2566013"/>
    <lineage>
        <taxon>Bacteria</taxon>
        <taxon>Bacillati</taxon>
        <taxon>Actinomycetota</taxon>
        <taxon>Actinomycetes</taxon>
        <taxon>Micrococcales</taxon>
        <taxon>Cellulomonadaceae</taxon>
        <taxon>Cellulomonas</taxon>
    </lineage>
</organism>